<accession>U5VUQ0</accession>
<gene>
    <name evidence="2" type="ORF">AFR_05435</name>
</gene>
<reference evidence="2 3" key="1">
    <citation type="journal article" date="2014" name="J. Biotechnol.">
        <title>Complete genome sequence of the actinobacterium Actinoplanes friuliensis HAG 010964, producer of the lipopeptide antibiotic friulimycin.</title>
        <authorList>
            <person name="Ruckert C."/>
            <person name="Szczepanowski R."/>
            <person name="Albersmeier A."/>
            <person name="Goesmann A."/>
            <person name="Fischer N."/>
            <person name="Steinkamper A."/>
            <person name="Puhler A."/>
            <person name="Biener R."/>
            <person name="Schwartz D."/>
            <person name="Kalinowski J."/>
        </authorList>
    </citation>
    <scope>NUCLEOTIDE SEQUENCE [LARGE SCALE GENOMIC DNA]</scope>
    <source>
        <strain evidence="2 3">DSM 7358</strain>
    </source>
</reference>
<proteinExistence type="predicted"/>
<evidence type="ECO:0000256" key="1">
    <source>
        <dbReference type="SAM" id="Phobius"/>
    </source>
</evidence>
<keyword evidence="1" id="KW-0472">Membrane</keyword>
<organism evidence="2 3">
    <name type="scientific">Actinoplanes friuliensis DSM 7358</name>
    <dbReference type="NCBI Taxonomy" id="1246995"/>
    <lineage>
        <taxon>Bacteria</taxon>
        <taxon>Bacillati</taxon>
        <taxon>Actinomycetota</taxon>
        <taxon>Actinomycetes</taxon>
        <taxon>Micromonosporales</taxon>
        <taxon>Micromonosporaceae</taxon>
        <taxon>Actinoplanes</taxon>
    </lineage>
</organism>
<protein>
    <submittedName>
        <fullName evidence="2">Uncharacterized protein</fullName>
    </submittedName>
</protein>
<dbReference type="RefSeq" id="WP_023358907.1">
    <property type="nucleotide sequence ID" value="NC_022657.1"/>
</dbReference>
<dbReference type="PATRIC" id="fig|1246995.3.peg.1101"/>
<dbReference type="HOGENOM" id="CLU_1923035_0_0_11"/>
<dbReference type="EMBL" id="CP006272">
    <property type="protein sequence ID" value="AGZ39376.1"/>
    <property type="molecule type" value="Genomic_DNA"/>
</dbReference>
<dbReference type="AlphaFoldDB" id="U5VUQ0"/>
<dbReference type="Proteomes" id="UP000017746">
    <property type="component" value="Chromosome"/>
</dbReference>
<evidence type="ECO:0000313" key="3">
    <source>
        <dbReference type="Proteomes" id="UP000017746"/>
    </source>
</evidence>
<sequence>MDAAEISRAGVVAGAKINLIGMLIAAAVGGAATTSAAMITFSSKLKDAGAATAIVVRQDPNLDIPEIILPPAMLGPQETSPISELDGRRIEDTVRRMGMLLMTVECEPGERPRCTMLPEMRPSARLEVRTR</sequence>
<evidence type="ECO:0000313" key="2">
    <source>
        <dbReference type="EMBL" id="AGZ39376.1"/>
    </source>
</evidence>
<name>U5VUQ0_9ACTN</name>
<feature type="transmembrane region" description="Helical" evidence="1">
    <location>
        <begin position="20"/>
        <end position="41"/>
    </location>
</feature>
<keyword evidence="1" id="KW-1133">Transmembrane helix</keyword>
<dbReference type="KEGG" id="afs:AFR_05435"/>
<keyword evidence="3" id="KW-1185">Reference proteome</keyword>
<keyword evidence="1" id="KW-0812">Transmembrane</keyword>